<reference evidence="1" key="1">
    <citation type="journal article" date="2023" name="Nat. Commun.">
        <title>Diploid and tetraploid genomes of Acorus and the evolution of monocots.</title>
        <authorList>
            <person name="Ma L."/>
            <person name="Liu K.W."/>
            <person name="Li Z."/>
            <person name="Hsiao Y.Y."/>
            <person name="Qi Y."/>
            <person name="Fu T."/>
            <person name="Tang G.D."/>
            <person name="Zhang D."/>
            <person name="Sun W.H."/>
            <person name="Liu D.K."/>
            <person name="Li Y."/>
            <person name="Chen G.Z."/>
            <person name="Liu X.D."/>
            <person name="Liao X.Y."/>
            <person name="Jiang Y.T."/>
            <person name="Yu X."/>
            <person name="Hao Y."/>
            <person name="Huang J."/>
            <person name="Zhao X.W."/>
            <person name="Ke S."/>
            <person name="Chen Y.Y."/>
            <person name="Wu W.L."/>
            <person name="Hsu J.L."/>
            <person name="Lin Y.F."/>
            <person name="Huang M.D."/>
            <person name="Li C.Y."/>
            <person name="Huang L."/>
            <person name="Wang Z.W."/>
            <person name="Zhao X."/>
            <person name="Zhong W.Y."/>
            <person name="Peng D.H."/>
            <person name="Ahmad S."/>
            <person name="Lan S."/>
            <person name="Zhang J.S."/>
            <person name="Tsai W.C."/>
            <person name="Van de Peer Y."/>
            <person name="Liu Z.J."/>
        </authorList>
    </citation>
    <scope>NUCLEOTIDE SEQUENCE</scope>
    <source>
        <strain evidence="1">CP</strain>
    </source>
</reference>
<dbReference type="AlphaFoldDB" id="A0AAV9FEU3"/>
<organism evidence="1 2">
    <name type="scientific">Acorus calamus</name>
    <name type="common">Sweet flag</name>
    <dbReference type="NCBI Taxonomy" id="4465"/>
    <lineage>
        <taxon>Eukaryota</taxon>
        <taxon>Viridiplantae</taxon>
        <taxon>Streptophyta</taxon>
        <taxon>Embryophyta</taxon>
        <taxon>Tracheophyta</taxon>
        <taxon>Spermatophyta</taxon>
        <taxon>Magnoliopsida</taxon>
        <taxon>Liliopsida</taxon>
        <taxon>Acoraceae</taxon>
        <taxon>Acorus</taxon>
    </lineage>
</organism>
<protein>
    <submittedName>
        <fullName evidence="1">Uncharacterized protein</fullName>
    </submittedName>
</protein>
<dbReference type="SUPFAM" id="SSF52047">
    <property type="entry name" value="RNI-like"/>
    <property type="match status" value="1"/>
</dbReference>
<sequence>MGFHELETLNASYSRIEDEGLVTGLRRCGERLRVVDLKYSQVTKHGMIKMVNRCPRLSELVFTMVLITDELVAPTQELAQFARIIRNTIY</sequence>
<accession>A0AAV9FEU3</accession>
<comment type="caution">
    <text evidence="1">The sequence shown here is derived from an EMBL/GenBank/DDBJ whole genome shotgun (WGS) entry which is preliminary data.</text>
</comment>
<evidence type="ECO:0000313" key="2">
    <source>
        <dbReference type="Proteomes" id="UP001180020"/>
    </source>
</evidence>
<proteinExistence type="predicted"/>
<dbReference type="EMBL" id="JAUJYO010000002">
    <property type="protein sequence ID" value="KAK1324221.1"/>
    <property type="molecule type" value="Genomic_DNA"/>
</dbReference>
<gene>
    <name evidence="1" type="ORF">QJS10_CPA02g01215</name>
</gene>
<dbReference type="Proteomes" id="UP001180020">
    <property type="component" value="Unassembled WGS sequence"/>
</dbReference>
<dbReference type="Gene3D" id="3.80.10.10">
    <property type="entry name" value="Ribonuclease Inhibitor"/>
    <property type="match status" value="1"/>
</dbReference>
<reference evidence="1" key="2">
    <citation type="submission" date="2023-06" db="EMBL/GenBank/DDBJ databases">
        <authorList>
            <person name="Ma L."/>
            <person name="Liu K.-W."/>
            <person name="Li Z."/>
            <person name="Hsiao Y.-Y."/>
            <person name="Qi Y."/>
            <person name="Fu T."/>
            <person name="Tang G."/>
            <person name="Zhang D."/>
            <person name="Sun W.-H."/>
            <person name="Liu D.-K."/>
            <person name="Li Y."/>
            <person name="Chen G.-Z."/>
            <person name="Liu X.-D."/>
            <person name="Liao X.-Y."/>
            <person name="Jiang Y.-T."/>
            <person name="Yu X."/>
            <person name="Hao Y."/>
            <person name="Huang J."/>
            <person name="Zhao X.-W."/>
            <person name="Ke S."/>
            <person name="Chen Y.-Y."/>
            <person name="Wu W.-L."/>
            <person name="Hsu J.-L."/>
            <person name="Lin Y.-F."/>
            <person name="Huang M.-D."/>
            <person name="Li C.-Y."/>
            <person name="Huang L."/>
            <person name="Wang Z.-W."/>
            <person name="Zhao X."/>
            <person name="Zhong W.-Y."/>
            <person name="Peng D.-H."/>
            <person name="Ahmad S."/>
            <person name="Lan S."/>
            <person name="Zhang J.-S."/>
            <person name="Tsai W.-C."/>
            <person name="Van De Peer Y."/>
            <person name="Liu Z.-J."/>
        </authorList>
    </citation>
    <scope>NUCLEOTIDE SEQUENCE</scope>
    <source>
        <strain evidence="1">CP</strain>
        <tissue evidence="1">Leaves</tissue>
    </source>
</reference>
<evidence type="ECO:0000313" key="1">
    <source>
        <dbReference type="EMBL" id="KAK1324221.1"/>
    </source>
</evidence>
<keyword evidence="2" id="KW-1185">Reference proteome</keyword>
<dbReference type="InterPro" id="IPR032675">
    <property type="entry name" value="LRR_dom_sf"/>
</dbReference>
<name>A0AAV9FEU3_ACOCL</name>